<evidence type="ECO:0000256" key="3">
    <source>
        <dbReference type="ARBA" id="ARBA00022618"/>
    </source>
</evidence>
<dbReference type="GO" id="GO:0000796">
    <property type="term" value="C:condensin complex"/>
    <property type="evidence" value="ECO:0007669"/>
    <property type="project" value="UniProtKB-ARBA"/>
</dbReference>
<comment type="caution">
    <text evidence="16">The sequence shown here is derived from an EMBL/GenBank/DDBJ whole genome shotgun (WGS) entry which is preliminary data.</text>
</comment>
<evidence type="ECO:0000256" key="11">
    <source>
        <dbReference type="ARBA" id="ARBA00058936"/>
    </source>
</evidence>
<dbReference type="SMART" id="SM00176">
    <property type="entry name" value="RAN"/>
    <property type="match status" value="1"/>
</dbReference>
<evidence type="ECO:0000256" key="12">
    <source>
        <dbReference type="PIRNR" id="PIRNR005719"/>
    </source>
</evidence>
<dbReference type="Gene3D" id="3.30.70.1620">
    <property type="match status" value="1"/>
</dbReference>
<keyword evidence="3" id="KW-0132">Cell division</keyword>
<dbReference type="SUPFAM" id="SSF75553">
    <property type="entry name" value="Smc hinge domain"/>
    <property type="match status" value="1"/>
</dbReference>
<dbReference type="InterPro" id="IPR001806">
    <property type="entry name" value="Small_GTPase"/>
</dbReference>
<dbReference type="Pfam" id="PF06470">
    <property type="entry name" value="SMC_hinge"/>
    <property type="match status" value="1"/>
</dbReference>
<dbReference type="InterPro" id="IPR010935">
    <property type="entry name" value="SMC_hinge"/>
</dbReference>
<feature type="region of interest" description="Disordered" evidence="14">
    <location>
        <begin position="550"/>
        <end position="581"/>
    </location>
</feature>
<evidence type="ECO:0000256" key="2">
    <source>
        <dbReference type="ARBA" id="ARBA00005231"/>
    </source>
</evidence>
<feature type="region of interest" description="Disordered" evidence="14">
    <location>
        <begin position="925"/>
        <end position="960"/>
    </location>
</feature>
<dbReference type="GO" id="GO:0031981">
    <property type="term" value="C:nuclear lumen"/>
    <property type="evidence" value="ECO:0007669"/>
    <property type="project" value="UniProtKB-ARBA"/>
</dbReference>
<accession>A0AAU9WJT5</accession>
<dbReference type="PANTHER" id="PTHR43977">
    <property type="entry name" value="STRUCTURAL MAINTENANCE OF CHROMOSOMES PROTEIN 3"/>
    <property type="match status" value="1"/>
</dbReference>
<dbReference type="InterPro" id="IPR036277">
    <property type="entry name" value="SMC_hinge_sf"/>
</dbReference>
<dbReference type="Proteomes" id="UP001159428">
    <property type="component" value="Unassembled WGS sequence"/>
</dbReference>
<comment type="subcellular location">
    <subcellularLocation>
        <location evidence="1 12">Nucleus</location>
    </subcellularLocation>
</comment>
<reference evidence="16 17" key="1">
    <citation type="submission" date="2022-05" db="EMBL/GenBank/DDBJ databases">
        <authorList>
            <consortium name="Genoscope - CEA"/>
            <person name="William W."/>
        </authorList>
    </citation>
    <scope>NUCLEOTIDE SEQUENCE [LARGE SCALE GENOMIC DNA]</scope>
</reference>
<feature type="region of interest" description="Disordered" evidence="14">
    <location>
        <begin position="1315"/>
        <end position="1362"/>
    </location>
</feature>
<keyword evidence="4" id="KW-0547">Nucleotide-binding</keyword>
<dbReference type="InterPro" id="IPR027120">
    <property type="entry name" value="Smc2_ABC"/>
</dbReference>
<dbReference type="PROSITE" id="PS51419">
    <property type="entry name" value="RAB"/>
    <property type="match status" value="1"/>
</dbReference>
<evidence type="ECO:0000313" key="16">
    <source>
        <dbReference type="EMBL" id="CAH3116331.1"/>
    </source>
</evidence>
<dbReference type="GO" id="GO:0003924">
    <property type="term" value="F:GTPase activity"/>
    <property type="evidence" value="ECO:0007669"/>
    <property type="project" value="InterPro"/>
</dbReference>
<dbReference type="GO" id="GO:0098813">
    <property type="term" value="P:nuclear chromosome segregation"/>
    <property type="evidence" value="ECO:0007669"/>
    <property type="project" value="UniProtKB-ARBA"/>
</dbReference>
<feature type="coiled-coil region" evidence="13">
    <location>
        <begin position="821"/>
        <end position="858"/>
    </location>
</feature>
<dbReference type="GO" id="GO:0000280">
    <property type="term" value="P:nuclear division"/>
    <property type="evidence" value="ECO:0007669"/>
    <property type="project" value="UniProtKB-ARBA"/>
</dbReference>
<dbReference type="FunFam" id="3.40.50.300:FF:000278">
    <property type="entry name" value="Structural maintenance of chromosomes 2"/>
    <property type="match status" value="1"/>
</dbReference>
<evidence type="ECO:0000256" key="13">
    <source>
        <dbReference type="SAM" id="Coils"/>
    </source>
</evidence>
<dbReference type="InterPro" id="IPR005225">
    <property type="entry name" value="Small_GTP-bd"/>
</dbReference>
<keyword evidence="7 13" id="KW-0175">Coiled coil</keyword>
<dbReference type="FunFam" id="1.20.1060.20:FF:000005">
    <property type="entry name" value="Structural maintenance of chromosomes 2"/>
    <property type="match status" value="1"/>
</dbReference>
<dbReference type="PROSITE" id="PS51421">
    <property type="entry name" value="RAS"/>
    <property type="match status" value="1"/>
</dbReference>
<evidence type="ECO:0000256" key="1">
    <source>
        <dbReference type="ARBA" id="ARBA00004123"/>
    </source>
</evidence>
<feature type="coiled-coil region" evidence="13">
    <location>
        <begin position="386"/>
        <end position="508"/>
    </location>
</feature>
<proteinExistence type="inferred from homology"/>
<dbReference type="InterPro" id="IPR024704">
    <property type="entry name" value="SMC"/>
</dbReference>
<name>A0AAU9WJT5_9CNID</name>
<feature type="compositionally biased region" description="Polar residues" evidence="14">
    <location>
        <begin position="550"/>
        <end position="559"/>
    </location>
</feature>
<dbReference type="PRINTS" id="PR00449">
    <property type="entry name" value="RASTRNSFRMNG"/>
</dbReference>
<evidence type="ECO:0000256" key="8">
    <source>
        <dbReference type="ARBA" id="ARBA00023067"/>
    </source>
</evidence>
<dbReference type="InterPro" id="IPR027417">
    <property type="entry name" value="P-loop_NTPase"/>
</dbReference>
<dbReference type="FunFam" id="3.40.50.300:FF:000385">
    <property type="entry name" value="Structural maintenance of chromosomes 2"/>
    <property type="match status" value="1"/>
</dbReference>
<evidence type="ECO:0000256" key="7">
    <source>
        <dbReference type="ARBA" id="ARBA00023054"/>
    </source>
</evidence>
<dbReference type="Gene3D" id="3.40.50.300">
    <property type="entry name" value="P-loop containing nucleotide triphosphate hydrolases"/>
    <property type="match status" value="2"/>
</dbReference>
<feature type="domain" description="SMC hinge" evidence="15">
    <location>
        <begin position="663"/>
        <end position="783"/>
    </location>
</feature>
<dbReference type="GO" id="GO:0005524">
    <property type="term" value="F:ATP binding"/>
    <property type="evidence" value="ECO:0007669"/>
    <property type="project" value="UniProtKB-KW"/>
</dbReference>
<dbReference type="SMART" id="SM00174">
    <property type="entry name" value="RHO"/>
    <property type="match status" value="1"/>
</dbReference>
<dbReference type="GO" id="GO:0005525">
    <property type="term" value="F:GTP binding"/>
    <property type="evidence" value="ECO:0007669"/>
    <property type="project" value="InterPro"/>
</dbReference>
<dbReference type="PIRSF" id="PIRSF005719">
    <property type="entry name" value="SMC"/>
    <property type="match status" value="1"/>
</dbReference>
<evidence type="ECO:0000256" key="14">
    <source>
        <dbReference type="SAM" id="MobiDB-lite"/>
    </source>
</evidence>
<dbReference type="SMART" id="SM00173">
    <property type="entry name" value="RAS"/>
    <property type="match status" value="1"/>
</dbReference>
<dbReference type="GO" id="GO:0000793">
    <property type="term" value="C:condensed chromosome"/>
    <property type="evidence" value="ECO:0007669"/>
    <property type="project" value="UniProtKB-ARBA"/>
</dbReference>
<keyword evidence="9 12" id="KW-0539">Nucleus</keyword>
<gene>
    <name evidence="16" type="ORF">PMEA_00006384</name>
</gene>
<dbReference type="GO" id="GO:0051301">
    <property type="term" value="P:cell division"/>
    <property type="evidence" value="ECO:0007669"/>
    <property type="project" value="UniProtKB-KW"/>
</dbReference>
<dbReference type="SMART" id="SM00968">
    <property type="entry name" value="SMC_hinge"/>
    <property type="match status" value="1"/>
</dbReference>
<dbReference type="EMBL" id="CALNXJ010000015">
    <property type="protein sequence ID" value="CAH3116331.1"/>
    <property type="molecule type" value="Genomic_DNA"/>
</dbReference>
<dbReference type="CDD" id="cd03273">
    <property type="entry name" value="ABC_SMC2_euk"/>
    <property type="match status" value="1"/>
</dbReference>
<evidence type="ECO:0000256" key="5">
    <source>
        <dbReference type="ARBA" id="ARBA00022776"/>
    </source>
</evidence>
<feature type="coiled-coil region" evidence="13">
    <location>
        <begin position="1105"/>
        <end position="1147"/>
    </location>
</feature>
<dbReference type="GO" id="GO:0030261">
    <property type="term" value="P:chromosome condensation"/>
    <property type="evidence" value="ECO:0007669"/>
    <property type="project" value="UniProtKB-KW"/>
</dbReference>
<keyword evidence="5" id="KW-0498">Mitosis</keyword>
<evidence type="ECO:0000256" key="9">
    <source>
        <dbReference type="ARBA" id="ARBA00023242"/>
    </source>
</evidence>
<organism evidence="16 17">
    <name type="scientific">Pocillopora meandrina</name>
    <dbReference type="NCBI Taxonomy" id="46732"/>
    <lineage>
        <taxon>Eukaryota</taxon>
        <taxon>Metazoa</taxon>
        <taxon>Cnidaria</taxon>
        <taxon>Anthozoa</taxon>
        <taxon>Hexacorallia</taxon>
        <taxon>Scleractinia</taxon>
        <taxon>Astrocoeniina</taxon>
        <taxon>Pocilloporidae</taxon>
        <taxon>Pocillopora</taxon>
    </lineage>
</organism>
<evidence type="ECO:0000256" key="10">
    <source>
        <dbReference type="ARBA" id="ARBA00023306"/>
    </source>
</evidence>
<dbReference type="PROSITE" id="PS51420">
    <property type="entry name" value="RHO"/>
    <property type="match status" value="1"/>
</dbReference>
<evidence type="ECO:0000259" key="15">
    <source>
        <dbReference type="SMART" id="SM00968"/>
    </source>
</evidence>
<protein>
    <recommendedName>
        <fullName evidence="12">Structural maintenance of chromosomes protein</fullName>
    </recommendedName>
</protein>
<keyword evidence="6" id="KW-0067">ATP-binding</keyword>
<sequence>MATANDKQWQKDAADQNFDYMFKLLIIGNSAVGKTSFLFRYADDSFTSAFVSTVGIDFKVKTVFRNEKRVKLQIWDTAGQERYRTITTAYYRGAMGFILMYDITNEESFQAVQDWSTQVKTYSWSNAQVILVGNKCDMEEDRVVVIDGFKSYATRTTISGFDPQFNAITGLNGSGKSNILDSICFLLGISNLTQVRASSLQELVYKGGQAGVTKATVTITFDNTDKKQSPLGYESFEEITVSRQVRLVIGGRNKYLMNGCNANNTRVQDLFRSVQLNVNNPHFLIMQGRITKVLNMKPPEILSMIEEAAGTRMYESKKLSAQRTIEKKDSKLQEIETILAEEITPTLTKLKEERASYLEYQKVMREVEHLSRLYIAHQFVMAEDVQKKAGVELENIKQENVKLKKRCEEIEGKVKELSAVISELEKKKIAESGSALKKLENRLEEVSKVDVKTESDLKHMKDTLATEKKKKKALLKSLDDDQAQLKNKEKELKKRNDLLIKLEEKSQEDSKALKIAQDHFHAVSAGLSSNEDGEDKTLADQIMTFKSEISSAETESKQGQMRLKHAQTELKKKQSELKNTEKSYKKDKDVYDAIEKSKSKLEDEMKKLKYEEGKEEKEEKLIAKRRELEAEVSALRTKVETLEAKFPNLQFDYRDPETGFDRKKVKGLVAQLIQVKDVSSATGLEVTAGGKLYNVVIDNEVTGKKLISNGKLKRRYTFIPLNKIASRTLSNDVVKRAESLVGKDNVNLALSLVGYDEEVKAAMAYVFGTTFVCNDMDNAKKVTYDPKVQARSVTLGGDLFDPQGTATGGARASHSSILVKLQELNEAQATLQGKSTELQNVVQELDAYKKMAEKYRQIKQQYDLKVHEAELVQARLKQSTHHHQLEEVEALQKTVDEQQELISKAKETIAVATEKCKDVEKKMKEAKSHREKELKTAEEEVKKSKKKAEESTKNMKAKQQEVEEMKLEMEELKNEGAKVDEQVKAVDEAISKAEEQIEKISERAKETKKAVEEAAKELDKQKEALRSCNEAIEEKVQEQQGLQKQGQDIQLELKEMDYKVNKFQRDSKEAASKVEQMLQKYDWIASERNFFGQPNSAFDFAANDMKDVSRRLSKLQETKDKLGKNVNMRAMNMLGKAEEKYNDLIKKKRIVLNDKDKIALVIKELDEKKNEALRNAWKKVNKDFGSIFSTLLPGTTAKLAPPEGQTELDGLEVKVAFGNVWKESLSELSGGQRSLVALSLILSMLLFKPAPLYILDEVDAALDLSHTQNIGQMLRAHFKHSQFIVVSLKDGMFNNANVLFKTKFVDGVSTVTRYAQSQPSRDGRDEDGSGALGRAGKSTAKKNPSKRLRTDTPAQPLLPSQG</sequence>
<feature type="compositionally biased region" description="Basic and acidic residues" evidence="14">
    <location>
        <begin position="566"/>
        <end position="581"/>
    </location>
</feature>
<evidence type="ECO:0000313" key="17">
    <source>
        <dbReference type="Proteomes" id="UP001159428"/>
    </source>
</evidence>
<comment type="similarity">
    <text evidence="2">Belongs to the SMC family. SMC2 subfamily.</text>
</comment>
<evidence type="ECO:0000256" key="6">
    <source>
        <dbReference type="ARBA" id="ARBA00022840"/>
    </source>
</evidence>
<dbReference type="Gene3D" id="3.30.70.1390">
    <property type="entry name" value="ROC domain from the Parkinson's disease-associated leucine-rich repeat kinase 2"/>
    <property type="match status" value="1"/>
</dbReference>
<dbReference type="NCBIfam" id="TIGR00231">
    <property type="entry name" value="small_GTP"/>
    <property type="match status" value="1"/>
</dbReference>
<comment type="function">
    <text evidence="11">Central component of the condensin complex, a complex required for conversion of interphase chromatin into mitotic-like condense chromosomes. The condensin complex probably introduces positive supercoils into relaxed DNA in the presence of type I topoisomerases and converts nicked DNA into positive knotted forms in the presence of type II topoisomerases.</text>
</comment>
<dbReference type="Gene3D" id="1.20.1060.20">
    <property type="match status" value="1"/>
</dbReference>
<keyword evidence="8" id="KW-0226">DNA condensation</keyword>
<evidence type="ECO:0000256" key="4">
    <source>
        <dbReference type="ARBA" id="ARBA00022741"/>
    </source>
</evidence>
<keyword evidence="10" id="KW-0131">Cell cycle</keyword>
<dbReference type="SMART" id="SM00175">
    <property type="entry name" value="RAB"/>
    <property type="match status" value="1"/>
</dbReference>
<dbReference type="Pfam" id="PF00071">
    <property type="entry name" value="Ras"/>
    <property type="match status" value="1"/>
</dbReference>
<dbReference type="GO" id="GO:0016887">
    <property type="term" value="F:ATP hydrolysis activity"/>
    <property type="evidence" value="ECO:0007669"/>
    <property type="project" value="InterPro"/>
</dbReference>
<keyword evidence="17" id="KW-1185">Reference proteome</keyword>
<dbReference type="SUPFAM" id="SSF52540">
    <property type="entry name" value="P-loop containing nucleoside triphosphate hydrolases"/>
    <property type="match status" value="2"/>
</dbReference>